<dbReference type="AlphaFoldDB" id="A0A4Y4E7P8"/>
<protein>
    <submittedName>
        <fullName evidence="1">Uncharacterized protein</fullName>
    </submittedName>
</protein>
<dbReference type="Proteomes" id="UP000316659">
    <property type="component" value="Unassembled WGS sequence"/>
</dbReference>
<evidence type="ECO:0000313" key="1">
    <source>
        <dbReference type="EMBL" id="GED11528.1"/>
    </source>
</evidence>
<evidence type="ECO:0000313" key="2">
    <source>
        <dbReference type="Proteomes" id="UP000316659"/>
    </source>
</evidence>
<dbReference type="EMBL" id="BJNZ01000031">
    <property type="protein sequence ID" value="GED11528.1"/>
    <property type="molecule type" value="Genomic_DNA"/>
</dbReference>
<organism evidence="1 2">
    <name type="scientific">Cellulosimicrobium cellulans</name>
    <name type="common">Arthrobacter luteus</name>
    <dbReference type="NCBI Taxonomy" id="1710"/>
    <lineage>
        <taxon>Bacteria</taxon>
        <taxon>Bacillati</taxon>
        <taxon>Actinomycetota</taxon>
        <taxon>Actinomycetes</taxon>
        <taxon>Micrococcales</taxon>
        <taxon>Promicromonosporaceae</taxon>
        <taxon>Cellulosimicrobium</taxon>
    </lineage>
</organism>
<accession>A0A4Y4E7P8</accession>
<sequence>MFMVPRHRVDTSKEVRPSPMVRYRMVVSLELLGGPPVRDGSVVLMTCSTLRSDRHGCTVRFHGT</sequence>
<gene>
    <name evidence="1" type="ORF">CCE02nite_35270</name>
</gene>
<reference evidence="1 2" key="1">
    <citation type="submission" date="2019-06" db="EMBL/GenBank/DDBJ databases">
        <title>Whole genome shotgun sequence of Cellulosimicrobium cellulans NBRC 15516.</title>
        <authorList>
            <person name="Hosoyama A."/>
            <person name="Uohara A."/>
            <person name="Ohji S."/>
            <person name="Ichikawa N."/>
        </authorList>
    </citation>
    <scope>NUCLEOTIDE SEQUENCE [LARGE SCALE GENOMIC DNA]</scope>
    <source>
        <strain evidence="1 2">NBRC 15516</strain>
    </source>
</reference>
<comment type="caution">
    <text evidence="1">The sequence shown here is derived from an EMBL/GenBank/DDBJ whole genome shotgun (WGS) entry which is preliminary data.</text>
</comment>
<proteinExistence type="predicted"/>
<name>A0A4Y4E7P8_CELCE</name>